<dbReference type="EMBL" id="BAAAPW010000001">
    <property type="protein sequence ID" value="GAA2025251.1"/>
    <property type="molecule type" value="Genomic_DNA"/>
</dbReference>
<dbReference type="Proteomes" id="UP001501196">
    <property type="component" value="Unassembled WGS sequence"/>
</dbReference>
<protein>
    <submittedName>
        <fullName evidence="1">Uncharacterized protein</fullName>
    </submittedName>
</protein>
<proteinExistence type="predicted"/>
<evidence type="ECO:0000313" key="1">
    <source>
        <dbReference type="EMBL" id="GAA2025251.1"/>
    </source>
</evidence>
<name>A0ABP5FET1_9MICO</name>
<dbReference type="RefSeq" id="WP_344369244.1">
    <property type="nucleotide sequence ID" value="NZ_BAAAPW010000001.1"/>
</dbReference>
<reference evidence="2" key="1">
    <citation type="journal article" date="2019" name="Int. J. Syst. Evol. Microbiol.">
        <title>The Global Catalogue of Microorganisms (GCM) 10K type strain sequencing project: providing services to taxonomists for standard genome sequencing and annotation.</title>
        <authorList>
            <consortium name="The Broad Institute Genomics Platform"/>
            <consortium name="The Broad Institute Genome Sequencing Center for Infectious Disease"/>
            <person name="Wu L."/>
            <person name="Ma J."/>
        </authorList>
    </citation>
    <scope>NUCLEOTIDE SEQUENCE [LARGE SCALE GENOMIC DNA]</scope>
    <source>
        <strain evidence="2">JCM 15672</strain>
    </source>
</reference>
<gene>
    <name evidence="1" type="ORF">GCM10009819_05300</name>
</gene>
<comment type="caution">
    <text evidence="1">The sequence shown here is derived from an EMBL/GenBank/DDBJ whole genome shotgun (WGS) entry which is preliminary data.</text>
</comment>
<sequence length="62" mass="6926">MAFIVAFLEWSAAVGVALCVPLLVRAWRAEVLRGDDPQFRPTGVFPRLVRALRGSRDRSEEA</sequence>
<accession>A0ABP5FET1</accession>
<organism evidence="1 2">
    <name type="scientific">Agromyces tropicus</name>
    <dbReference type="NCBI Taxonomy" id="555371"/>
    <lineage>
        <taxon>Bacteria</taxon>
        <taxon>Bacillati</taxon>
        <taxon>Actinomycetota</taxon>
        <taxon>Actinomycetes</taxon>
        <taxon>Micrococcales</taxon>
        <taxon>Microbacteriaceae</taxon>
        <taxon>Agromyces</taxon>
    </lineage>
</organism>
<keyword evidence="2" id="KW-1185">Reference proteome</keyword>
<evidence type="ECO:0000313" key="2">
    <source>
        <dbReference type="Proteomes" id="UP001501196"/>
    </source>
</evidence>